<sequence length="207" mass="22981">MSGTGIFEASDKLAFELQQIIDLPLYDDSSRVRVSDVACSLSLEHWHAARSLLRAGRLPSAVVIHRAQFEALTRSAWVLFGASNEQISKLTADLFIESEQVAKNMPQIAQMIKSLESNGPIQLYTALVRFKENCWKALNSYAHAGIHPIRRHHDGYPLKLLEDVQRNANGLAVISCMQAVVLGGKQELQRDVLGVAAKYPMCMPPEL</sequence>
<evidence type="ECO:0000313" key="2">
    <source>
        <dbReference type="Proteomes" id="UP000753376"/>
    </source>
</evidence>
<dbReference type="InterPro" id="IPR054257">
    <property type="entry name" value="DUF6988"/>
</dbReference>
<dbReference type="EMBL" id="JAHKPV010000017">
    <property type="protein sequence ID" value="MBU2874307.1"/>
    <property type="molecule type" value="Genomic_DNA"/>
</dbReference>
<dbReference type="Pfam" id="PF22491">
    <property type="entry name" value="DUF6988"/>
    <property type="match status" value="1"/>
</dbReference>
<reference evidence="1 2" key="1">
    <citation type="submission" date="2021-05" db="EMBL/GenBank/DDBJ databases">
        <title>Draft genomes of bacteria isolated from model marine particles.</title>
        <authorList>
            <person name="Datta M.S."/>
            <person name="Schwartzman J.A."/>
            <person name="Enke T.N."/>
            <person name="Saavedra J."/>
            <person name="Cermak N."/>
            <person name="Cordero O.X."/>
        </authorList>
    </citation>
    <scope>NUCLEOTIDE SEQUENCE [LARGE SCALE GENOMIC DNA]</scope>
    <source>
        <strain evidence="1 2">D2M19</strain>
    </source>
</reference>
<organism evidence="1 2">
    <name type="scientific">Marinobacter salexigens</name>
    <dbReference type="NCBI Taxonomy" id="1925763"/>
    <lineage>
        <taxon>Bacteria</taxon>
        <taxon>Pseudomonadati</taxon>
        <taxon>Pseudomonadota</taxon>
        <taxon>Gammaproteobacteria</taxon>
        <taxon>Pseudomonadales</taxon>
        <taxon>Marinobacteraceae</taxon>
        <taxon>Marinobacter</taxon>
    </lineage>
</organism>
<name>A0ABS6A8N9_9GAMM</name>
<dbReference type="RefSeq" id="WP_216008145.1">
    <property type="nucleotide sequence ID" value="NZ_JAHKPV010000017.1"/>
</dbReference>
<protein>
    <submittedName>
        <fullName evidence="1">Uncharacterized protein</fullName>
    </submittedName>
</protein>
<accession>A0ABS6A8N9</accession>
<comment type="caution">
    <text evidence="1">The sequence shown here is derived from an EMBL/GenBank/DDBJ whole genome shotgun (WGS) entry which is preliminary data.</text>
</comment>
<proteinExistence type="predicted"/>
<gene>
    <name evidence="1" type="ORF">KO508_09835</name>
</gene>
<evidence type="ECO:0000313" key="1">
    <source>
        <dbReference type="EMBL" id="MBU2874307.1"/>
    </source>
</evidence>
<dbReference type="Proteomes" id="UP000753376">
    <property type="component" value="Unassembled WGS sequence"/>
</dbReference>
<keyword evidence="2" id="KW-1185">Reference proteome</keyword>